<dbReference type="EMBL" id="PFEK01000065">
    <property type="protein sequence ID" value="PJE67265.1"/>
    <property type="molecule type" value="Genomic_DNA"/>
</dbReference>
<proteinExistence type="predicted"/>
<name>A0A2M8L2V2_9BACT</name>
<dbReference type="NCBIfam" id="TIGR04256">
    <property type="entry name" value="GxxExxY"/>
    <property type="match status" value="1"/>
</dbReference>
<gene>
    <name evidence="1" type="ORF">COU95_03265</name>
</gene>
<comment type="caution">
    <text evidence="1">The sequence shown here is derived from an EMBL/GenBank/DDBJ whole genome shotgun (WGS) entry which is preliminary data.</text>
</comment>
<organism evidence="1 2">
    <name type="scientific">Candidatus Shapirobacteria bacterium CG10_big_fil_rev_8_21_14_0_10_40_9</name>
    <dbReference type="NCBI Taxonomy" id="1974888"/>
    <lineage>
        <taxon>Bacteria</taxon>
        <taxon>Candidatus Shapironibacteriota</taxon>
    </lineage>
</organism>
<dbReference type="AlphaFoldDB" id="A0A2M8L2V2"/>
<dbReference type="Pfam" id="PF13366">
    <property type="entry name" value="PDDEXK_3"/>
    <property type="match status" value="1"/>
</dbReference>
<accession>A0A2M8L2V2</accession>
<dbReference type="Proteomes" id="UP000231474">
    <property type="component" value="Unassembled WGS sequence"/>
</dbReference>
<reference evidence="2" key="1">
    <citation type="submission" date="2017-09" db="EMBL/GenBank/DDBJ databases">
        <title>Depth-based differentiation of microbial function through sediment-hosted aquifers and enrichment of novel symbionts in the deep terrestrial subsurface.</title>
        <authorList>
            <person name="Probst A.J."/>
            <person name="Ladd B."/>
            <person name="Jarett J.K."/>
            <person name="Geller-Mcgrath D.E."/>
            <person name="Sieber C.M.K."/>
            <person name="Emerson J.B."/>
            <person name="Anantharaman K."/>
            <person name="Thomas B.C."/>
            <person name="Malmstrom R."/>
            <person name="Stieglmeier M."/>
            <person name="Klingl A."/>
            <person name="Woyke T."/>
            <person name="Ryan C.M."/>
            <person name="Banfield J.F."/>
        </authorList>
    </citation>
    <scope>NUCLEOTIDE SEQUENCE [LARGE SCALE GENOMIC DNA]</scope>
</reference>
<sequence>MSADYLYEELTYKIIGAGYTVHKSLGSVHKESVYHKALAHELDLLKIPYKTEAALEVKYKGKKVGVYKPDFIVDGKVLVEIKAAEFIPETYESQLSYYLKGTGYKVGLLLNFGTKSLDVRRRIYDKISR</sequence>
<evidence type="ECO:0000313" key="2">
    <source>
        <dbReference type="Proteomes" id="UP000231474"/>
    </source>
</evidence>
<protein>
    <submittedName>
        <fullName evidence="1">GxxExxY protein</fullName>
    </submittedName>
</protein>
<evidence type="ECO:0000313" key="1">
    <source>
        <dbReference type="EMBL" id="PJE67265.1"/>
    </source>
</evidence>
<dbReference type="InterPro" id="IPR026350">
    <property type="entry name" value="GxxExxY"/>
</dbReference>